<protein>
    <submittedName>
        <fullName evidence="2">Uncharacterized protein</fullName>
    </submittedName>
</protein>
<proteinExistence type="predicted"/>
<gene>
    <name evidence="2" type="ORF">LCGC14_1553390</name>
</gene>
<name>A0A0F9IPS1_9ZZZZ</name>
<evidence type="ECO:0000256" key="1">
    <source>
        <dbReference type="SAM" id="MobiDB-lite"/>
    </source>
</evidence>
<dbReference type="EMBL" id="LAZR01011903">
    <property type="protein sequence ID" value="KKM54488.1"/>
    <property type="molecule type" value="Genomic_DNA"/>
</dbReference>
<comment type="caution">
    <text evidence="2">The sequence shown here is derived from an EMBL/GenBank/DDBJ whole genome shotgun (WGS) entry which is preliminary data.</text>
</comment>
<reference evidence="2" key="1">
    <citation type="journal article" date="2015" name="Nature">
        <title>Complex archaea that bridge the gap between prokaryotes and eukaryotes.</title>
        <authorList>
            <person name="Spang A."/>
            <person name="Saw J.H."/>
            <person name="Jorgensen S.L."/>
            <person name="Zaremba-Niedzwiedzka K."/>
            <person name="Martijn J."/>
            <person name="Lind A.E."/>
            <person name="van Eijk R."/>
            <person name="Schleper C."/>
            <person name="Guy L."/>
            <person name="Ettema T.J."/>
        </authorList>
    </citation>
    <scope>NUCLEOTIDE SEQUENCE</scope>
</reference>
<feature type="region of interest" description="Disordered" evidence="1">
    <location>
        <begin position="156"/>
        <end position="274"/>
    </location>
</feature>
<feature type="compositionally biased region" description="Basic and acidic residues" evidence="1">
    <location>
        <begin position="182"/>
        <end position="205"/>
    </location>
</feature>
<feature type="compositionally biased region" description="Polar residues" evidence="1">
    <location>
        <begin position="225"/>
        <end position="274"/>
    </location>
</feature>
<accession>A0A0F9IPS1</accession>
<dbReference type="AlphaFoldDB" id="A0A0F9IPS1"/>
<organism evidence="2">
    <name type="scientific">marine sediment metagenome</name>
    <dbReference type="NCBI Taxonomy" id="412755"/>
    <lineage>
        <taxon>unclassified sequences</taxon>
        <taxon>metagenomes</taxon>
        <taxon>ecological metagenomes</taxon>
    </lineage>
</organism>
<sequence length="348" mass="39438">MKYTITAFFFFTTLIGMAQEQLNDYKYIIVPKQFAEFKRENQFQTSTLVKYLFGEKGFDAVYEDELPQELKNNACLGLRAKLVDSSSLFTTKSALKLENCNGEEVFETKEGRSKKKDYKASYGEALREAFTSFDSMNYAYNGKSENSEPITVSMSNDIKKLPDDSGTTNSSVNRPDAMVDQEATRENQRYVDRRPVPSDINKSEPENQMDNDMVEQEPKRDQQRYENQSAGTSDMKGSNTVEQVAKSDTSNVSSVNDRNNATEKAQSGGSNQSSLASTTLYAQELSNGYQLVDSSPKIRIIMEKTSMPDFYLATADERSGTVFKKNDTWFFEYYSGNDLITEELSIKF</sequence>
<evidence type="ECO:0000313" key="2">
    <source>
        <dbReference type="EMBL" id="KKM54488.1"/>
    </source>
</evidence>